<feature type="repeat" description="WD" evidence="5">
    <location>
        <begin position="209"/>
        <end position="250"/>
    </location>
</feature>
<evidence type="ECO:0000313" key="8">
    <source>
        <dbReference type="EMBL" id="KAK3236203.1"/>
    </source>
</evidence>
<dbReference type="SMART" id="SM00320">
    <property type="entry name" value="WD40"/>
    <property type="match status" value="6"/>
</dbReference>
<evidence type="ECO:0000259" key="7">
    <source>
        <dbReference type="Pfam" id="PF24807"/>
    </source>
</evidence>
<dbReference type="PROSITE" id="PS00678">
    <property type="entry name" value="WD_REPEATS_1"/>
    <property type="match status" value="1"/>
</dbReference>
<evidence type="ECO:0000256" key="3">
    <source>
        <dbReference type="ARBA" id="ARBA00022737"/>
    </source>
</evidence>
<dbReference type="Pfam" id="PF24807">
    <property type="entry name" value="WD40_CDC20-Fz"/>
    <property type="match status" value="1"/>
</dbReference>
<keyword evidence="2 5" id="KW-0853">WD repeat</keyword>
<sequence length="486" mass="53867">MVAHLNFSADSSPSRSTTPQSFCTPQSPCRDGMSPRLRVRTTPPRSVLQGDRFISNRGAMDWDVAHFNLFNENESPSNKTEAHLEVASPSKEAYKKQLAQRLLGEDGSYSPKILALKDKSLLSPKARDIALNNVYPPPNAETARSPRKHFRQIPQSPERILDAPELIDDYYLNLLDWSSRNVVAVALGPSVYLWNANSGEVKQLMQTSDAASDDYVTSISWACDGKHLSIGTNTAEIQLWDVEAQRQVRTLRGHGARVSCIAWNGCTLASGSRDNTIMQHDVRSREHVTATLFGQHSQEVCGLKWSPSGQQLASGGNDNLLHIWDAQSISHRTHVHRLEHHQAAVKALAWCPFQSSLLASGGGTADRCIKFWNTTTGALVNSVDTHSQVCSLQWSKHEREILSSHGYSRNQLCLWKYPNMLKMAELNGHTSRVLHMAQSPDGYSVVSAAADETLRFWKPFGQPEPSAAKNRVSGSARSVLKSINIR</sequence>
<keyword evidence="3" id="KW-0677">Repeat</keyword>
<proteinExistence type="inferred from homology"/>
<feature type="repeat" description="WD" evidence="5">
    <location>
        <begin position="426"/>
        <end position="458"/>
    </location>
</feature>
<dbReference type="AlphaFoldDB" id="A0AAE0BGH3"/>
<keyword evidence="8" id="KW-0808">Transferase</keyword>
<feature type="domain" description="CDC20/Fizzy WD40" evidence="7">
    <location>
        <begin position="161"/>
        <end position="457"/>
    </location>
</feature>
<dbReference type="InterPro" id="IPR001680">
    <property type="entry name" value="WD40_rpt"/>
</dbReference>
<dbReference type="GO" id="GO:0010997">
    <property type="term" value="F:anaphase-promoting complex binding"/>
    <property type="evidence" value="ECO:0007669"/>
    <property type="project" value="InterPro"/>
</dbReference>
<comment type="caution">
    <text evidence="8">The sequence shown here is derived from an EMBL/GenBank/DDBJ whole genome shotgun (WGS) entry which is preliminary data.</text>
</comment>
<evidence type="ECO:0000256" key="2">
    <source>
        <dbReference type="ARBA" id="ARBA00022574"/>
    </source>
</evidence>
<dbReference type="PROSITE" id="PS50082">
    <property type="entry name" value="WD_REPEATS_2"/>
    <property type="match status" value="3"/>
</dbReference>
<dbReference type="InterPro" id="IPR056150">
    <property type="entry name" value="WD40_CDC20-Fz"/>
</dbReference>
<dbReference type="Proteomes" id="UP001190700">
    <property type="component" value="Unassembled WGS sequence"/>
</dbReference>
<comment type="similarity">
    <text evidence="1">Belongs to the WD repeat CDC20/Fizzy family.</text>
</comment>
<keyword evidence="4" id="KW-0132">Cell division</keyword>
<dbReference type="CDD" id="cd00200">
    <property type="entry name" value="WD40"/>
    <property type="match status" value="1"/>
</dbReference>
<name>A0AAE0BGH3_9CHLO</name>
<evidence type="ECO:0000313" key="9">
    <source>
        <dbReference type="Proteomes" id="UP001190700"/>
    </source>
</evidence>
<dbReference type="InterPro" id="IPR033010">
    <property type="entry name" value="Cdc20/Fizzy"/>
</dbReference>
<organism evidence="8 9">
    <name type="scientific">Cymbomonas tetramitiformis</name>
    <dbReference type="NCBI Taxonomy" id="36881"/>
    <lineage>
        <taxon>Eukaryota</taxon>
        <taxon>Viridiplantae</taxon>
        <taxon>Chlorophyta</taxon>
        <taxon>Pyramimonadophyceae</taxon>
        <taxon>Pyramimonadales</taxon>
        <taxon>Pyramimonadaceae</taxon>
        <taxon>Cymbomonas</taxon>
    </lineage>
</organism>
<reference evidence="8 9" key="1">
    <citation type="journal article" date="2015" name="Genome Biol. Evol.">
        <title>Comparative Genomics of a Bacterivorous Green Alga Reveals Evolutionary Causalities and Consequences of Phago-Mixotrophic Mode of Nutrition.</title>
        <authorList>
            <person name="Burns J.A."/>
            <person name="Paasch A."/>
            <person name="Narechania A."/>
            <person name="Kim E."/>
        </authorList>
    </citation>
    <scope>NUCLEOTIDE SEQUENCE [LARGE SCALE GENOMIC DNA]</scope>
    <source>
        <strain evidence="8 9">PLY_AMNH</strain>
    </source>
</reference>
<feature type="region of interest" description="Disordered" evidence="6">
    <location>
        <begin position="1"/>
        <end position="40"/>
    </location>
</feature>
<feature type="compositionally biased region" description="Polar residues" evidence="6">
    <location>
        <begin position="8"/>
        <end position="27"/>
    </location>
</feature>
<gene>
    <name evidence="8" type="ORF">CYMTET_53643</name>
</gene>
<dbReference type="GO" id="GO:0005680">
    <property type="term" value="C:anaphase-promoting complex"/>
    <property type="evidence" value="ECO:0007669"/>
    <property type="project" value="TreeGrafter"/>
</dbReference>
<dbReference type="PANTHER" id="PTHR19918:SF43">
    <property type="entry name" value="CELL DIVISION CYCLE 20.2, COFACTOR OF APC COMPLEX-LIKE ISOFORM X2"/>
    <property type="match status" value="1"/>
</dbReference>
<dbReference type="PANTHER" id="PTHR19918">
    <property type="entry name" value="CELL DIVISION CYCLE 20 CDC20 FIZZY -RELATED"/>
    <property type="match status" value="1"/>
</dbReference>
<keyword evidence="9" id="KW-1185">Reference proteome</keyword>
<feature type="repeat" description="WD" evidence="5">
    <location>
        <begin position="293"/>
        <end position="328"/>
    </location>
</feature>
<protein>
    <submittedName>
        <fullName evidence="8">Ubiquitin-protein transferase activating protein</fullName>
    </submittedName>
</protein>
<dbReference type="InterPro" id="IPR036322">
    <property type="entry name" value="WD40_repeat_dom_sf"/>
</dbReference>
<dbReference type="InterPro" id="IPR019775">
    <property type="entry name" value="WD40_repeat_CS"/>
</dbReference>
<dbReference type="GO" id="GO:0031145">
    <property type="term" value="P:anaphase-promoting complex-dependent catabolic process"/>
    <property type="evidence" value="ECO:0007669"/>
    <property type="project" value="TreeGrafter"/>
</dbReference>
<dbReference type="GO" id="GO:1905786">
    <property type="term" value="P:positive regulation of anaphase-promoting complex-dependent catabolic process"/>
    <property type="evidence" value="ECO:0007669"/>
    <property type="project" value="TreeGrafter"/>
</dbReference>
<evidence type="ECO:0000256" key="5">
    <source>
        <dbReference type="PROSITE-ProRule" id="PRU00221"/>
    </source>
</evidence>
<accession>A0AAE0BGH3</accession>
<evidence type="ECO:0000256" key="6">
    <source>
        <dbReference type="SAM" id="MobiDB-lite"/>
    </source>
</evidence>
<evidence type="ECO:0000256" key="1">
    <source>
        <dbReference type="ARBA" id="ARBA00006445"/>
    </source>
</evidence>
<keyword evidence="4" id="KW-0498">Mitosis</keyword>
<dbReference type="InterPro" id="IPR015943">
    <property type="entry name" value="WD40/YVTN_repeat-like_dom_sf"/>
</dbReference>
<dbReference type="GO" id="GO:1990757">
    <property type="term" value="F:ubiquitin ligase activator activity"/>
    <property type="evidence" value="ECO:0007669"/>
    <property type="project" value="TreeGrafter"/>
</dbReference>
<keyword evidence="4" id="KW-0131">Cell cycle</keyword>
<dbReference type="Gene3D" id="2.130.10.10">
    <property type="entry name" value="YVTN repeat-like/Quinoprotein amine dehydrogenase"/>
    <property type="match status" value="1"/>
</dbReference>
<dbReference type="SUPFAM" id="SSF50978">
    <property type="entry name" value="WD40 repeat-like"/>
    <property type="match status" value="1"/>
</dbReference>
<dbReference type="GO" id="GO:0016740">
    <property type="term" value="F:transferase activity"/>
    <property type="evidence" value="ECO:0007669"/>
    <property type="project" value="UniProtKB-KW"/>
</dbReference>
<dbReference type="PROSITE" id="PS50294">
    <property type="entry name" value="WD_REPEATS_REGION"/>
    <property type="match status" value="2"/>
</dbReference>
<dbReference type="EMBL" id="LGRX02035127">
    <property type="protein sequence ID" value="KAK3236203.1"/>
    <property type="molecule type" value="Genomic_DNA"/>
</dbReference>
<evidence type="ECO:0000256" key="4">
    <source>
        <dbReference type="ARBA" id="ARBA00022776"/>
    </source>
</evidence>